<feature type="compositionally biased region" description="Low complexity" evidence="11">
    <location>
        <begin position="2419"/>
        <end position="2432"/>
    </location>
</feature>
<feature type="domain" description="Laminin G" evidence="14">
    <location>
        <begin position="1448"/>
        <end position="1656"/>
    </location>
</feature>
<feature type="compositionally biased region" description="Polar residues" evidence="11">
    <location>
        <begin position="2137"/>
        <end position="2152"/>
    </location>
</feature>
<dbReference type="Gene3D" id="2.60.120.200">
    <property type="match status" value="2"/>
</dbReference>
<protein>
    <submittedName>
        <fullName evidence="18">Protocadherin Fat 4</fullName>
    </submittedName>
</protein>
<dbReference type="PANTHER" id="PTHR24026:SF126">
    <property type="entry name" value="PROTOCADHERIN FAT 4"/>
    <property type="match status" value="1"/>
</dbReference>
<feature type="disulfide bond" evidence="10">
    <location>
        <begin position="1404"/>
        <end position="1413"/>
    </location>
</feature>
<dbReference type="PANTHER" id="PTHR24026">
    <property type="entry name" value="FAT ATYPICAL CADHERIN-RELATED"/>
    <property type="match status" value="1"/>
</dbReference>
<keyword evidence="6 12" id="KW-1133">Transmembrane helix</keyword>
<dbReference type="InterPro" id="IPR013320">
    <property type="entry name" value="ConA-like_dom_sf"/>
</dbReference>
<evidence type="ECO:0000256" key="7">
    <source>
        <dbReference type="ARBA" id="ARBA00023136"/>
    </source>
</evidence>
<dbReference type="PROSITE" id="PS50025">
    <property type="entry name" value="LAM_G_DOMAIN"/>
    <property type="match status" value="2"/>
</dbReference>
<evidence type="ECO:0000256" key="9">
    <source>
        <dbReference type="PROSITE-ProRule" id="PRU00043"/>
    </source>
</evidence>
<dbReference type="CDD" id="cd00054">
    <property type="entry name" value="EGF_CA"/>
    <property type="match status" value="2"/>
</dbReference>
<dbReference type="InterPro" id="IPR001881">
    <property type="entry name" value="EGF-like_Ca-bd_dom"/>
</dbReference>
<evidence type="ECO:0000313" key="18">
    <source>
        <dbReference type="RefSeq" id="XP_035824926.1"/>
    </source>
</evidence>
<dbReference type="Pfam" id="PF00008">
    <property type="entry name" value="EGF"/>
    <property type="match status" value="1"/>
</dbReference>
<feature type="compositionally biased region" description="Basic and acidic residues" evidence="11">
    <location>
        <begin position="2293"/>
        <end position="2305"/>
    </location>
</feature>
<dbReference type="Gene3D" id="2.60.40.60">
    <property type="entry name" value="Cadherins"/>
    <property type="match status" value="10"/>
</dbReference>
<dbReference type="Pfam" id="PF00028">
    <property type="entry name" value="Cadherin"/>
    <property type="match status" value="9"/>
</dbReference>
<evidence type="ECO:0000256" key="5">
    <source>
        <dbReference type="ARBA" id="ARBA00022837"/>
    </source>
</evidence>
<dbReference type="InterPro" id="IPR015919">
    <property type="entry name" value="Cadherin-like_sf"/>
</dbReference>
<dbReference type="PROSITE" id="PS01187">
    <property type="entry name" value="EGF_CA"/>
    <property type="match status" value="1"/>
</dbReference>
<evidence type="ECO:0000256" key="10">
    <source>
        <dbReference type="PROSITE-ProRule" id="PRU00076"/>
    </source>
</evidence>
<dbReference type="PRINTS" id="PR00205">
    <property type="entry name" value="CADHERIN"/>
</dbReference>
<evidence type="ECO:0000256" key="8">
    <source>
        <dbReference type="ARBA" id="ARBA00023157"/>
    </source>
</evidence>
<dbReference type="SMART" id="SM00179">
    <property type="entry name" value="EGF_CA"/>
    <property type="match status" value="1"/>
</dbReference>
<evidence type="ECO:0000256" key="2">
    <source>
        <dbReference type="ARBA" id="ARBA00022536"/>
    </source>
</evidence>
<dbReference type="Pfam" id="PF07645">
    <property type="entry name" value="EGF_CA"/>
    <property type="match status" value="1"/>
</dbReference>
<feature type="disulfide bond" evidence="10">
    <location>
        <begin position="1689"/>
        <end position="1698"/>
    </location>
</feature>
<feature type="domain" description="Cadherin" evidence="16">
    <location>
        <begin position="101"/>
        <end position="194"/>
    </location>
</feature>
<dbReference type="PROSITE" id="PS00022">
    <property type="entry name" value="EGF_1"/>
    <property type="match status" value="3"/>
</dbReference>
<feature type="domain" description="Cadherin" evidence="16">
    <location>
        <begin position="15"/>
        <end position="100"/>
    </location>
</feature>
<evidence type="ECO:0000256" key="11">
    <source>
        <dbReference type="SAM" id="MobiDB-lite"/>
    </source>
</evidence>
<feature type="domain" description="Cadherin" evidence="16">
    <location>
        <begin position="988"/>
        <end position="1096"/>
    </location>
</feature>
<comment type="subcellular location">
    <subcellularLocation>
        <location evidence="1">Membrane</location>
    </subcellularLocation>
</comment>
<feature type="region of interest" description="Disordered" evidence="11">
    <location>
        <begin position="2111"/>
        <end position="2360"/>
    </location>
</feature>
<feature type="region of interest" description="Disordered" evidence="11">
    <location>
        <begin position="91"/>
        <end position="117"/>
    </location>
</feature>
<dbReference type="SUPFAM" id="SSF49899">
    <property type="entry name" value="Concanavalin A-like lectins/glucanases"/>
    <property type="match status" value="2"/>
</dbReference>
<feature type="domain" description="Cadherin" evidence="16">
    <location>
        <begin position="301"/>
        <end position="401"/>
    </location>
</feature>
<feature type="region of interest" description="Disordered" evidence="11">
    <location>
        <begin position="2401"/>
        <end position="2436"/>
    </location>
</feature>
<reference evidence="18" key="1">
    <citation type="submission" date="2025-08" db="UniProtKB">
        <authorList>
            <consortium name="RefSeq"/>
        </authorList>
    </citation>
    <scope>IDENTIFICATION</scope>
</reference>
<keyword evidence="7 12" id="KW-0472">Membrane</keyword>
<evidence type="ECO:0000256" key="3">
    <source>
        <dbReference type="ARBA" id="ARBA00022692"/>
    </source>
</evidence>
<evidence type="ECO:0000313" key="17">
    <source>
        <dbReference type="Proteomes" id="UP000694888"/>
    </source>
</evidence>
<dbReference type="CDD" id="cd11304">
    <property type="entry name" value="Cadherin_repeat"/>
    <property type="match status" value="10"/>
</dbReference>
<feature type="compositionally biased region" description="Polar residues" evidence="11">
    <location>
        <begin position="2161"/>
        <end position="2174"/>
    </location>
</feature>
<dbReference type="Pfam" id="PF00054">
    <property type="entry name" value="Laminin_G_1"/>
    <property type="match status" value="1"/>
</dbReference>
<keyword evidence="2 10" id="KW-0245">EGF-like domain</keyword>
<evidence type="ECO:0000256" key="13">
    <source>
        <dbReference type="SAM" id="SignalP"/>
    </source>
</evidence>
<feature type="compositionally biased region" description="Low complexity" evidence="11">
    <location>
        <begin position="2221"/>
        <end position="2236"/>
    </location>
</feature>
<dbReference type="SUPFAM" id="SSF49313">
    <property type="entry name" value="Cadherin-like"/>
    <property type="match status" value="10"/>
</dbReference>
<dbReference type="InterPro" id="IPR001791">
    <property type="entry name" value="Laminin_G"/>
</dbReference>
<dbReference type="Gene3D" id="2.10.25.10">
    <property type="entry name" value="Laminin"/>
    <property type="match status" value="3"/>
</dbReference>
<keyword evidence="17" id="KW-1185">Reference proteome</keyword>
<feature type="compositionally biased region" description="Polar residues" evidence="11">
    <location>
        <begin position="2119"/>
        <end position="2128"/>
    </location>
</feature>
<dbReference type="CDD" id="cd00110">
    <property type="entry name" value="LamG"/>
    <property type="match status" value="1"/>
</dbReference>
<feature type="domain" description="Laminin G" evidence="14">
    <location>
        <begin position="1714"/>
        <end position="1896"/>
    </location>
</feature>
<feature type="domain" description="EGF-like" evidence="15">
    <location>
        <begin position="1661"/>
        <end position="1699"/>
    </location>
</feature>
<dbReference type="InterPro" id="IPR020894">
    <property type="entry name" value="Cadherin_CS"/>
</dbReference>
<dbReference type="SMART" id="SM00282">
    <property type="entry name" value="LamG"/>
    <property type="match status" value="2"/>
</dbReference>
<feature type="compositionally biased region" description="Low complexity" evidence="11">
    <location>
        <begin position="2331"/>
        <end position="2351"/>
    </location>
</feature>
<feature type="domain" description="EGF-like" evidence="15">
    <location>
        <begin position="1376"/>
        <end position="1414"/>
    </location>
</feature>
<accession>A0ABM1VR84</accession>
<evidence type="ECO:0000256" key="6">
    <source>
        <dbReference type="ARBA" id="ARBA00022989"/>
    </source>
</evidence>
<dbReference type="InterPro" id="IPR000152">
    <property type="entry name" value="EGF-type_Asp/Asn_hydroxyl_site"/>
</dbReference>
<keyword evidence="3 12" id="KW-0812">Transmembrane</keyword>
<feature type="domain" description="Cadherin" evidence="16">
    <location>
        <begin position="402"/>
        <end position="515"/>
    </location>
</feature>
<dbReference type="Proteomes" id="UP000694888">
    <property type="component" value="Unplaced"/>
</dbReference>
<feature type="compositionally biased region" description="Low complexity" evidence="11">
    <location>
        <begin position="2244"/>
        <end position="2257"/>
    </location>
</feature>
<dbReference type="InterPro" id="IPR049883">
    <property type="entry name" value="NOTCH1_EGF-like"/>
</dbReference>
<dbReference type="PROSITE" id="PS01186">
    <property type="entry name" value="EGF_2"/>
    <property type="match status" value="1"/>
</dbReference>
<feature type="domain" description="Cadherin" evidence="16">
    <location>
        <begin position="840"/>
        <end position="945"/>
    </location>
</feature>
<evidence type="ECO:0000259" key="14">
    <source>
        <dbReference type="PROSITE" id="PS50025"/>
    </source>
</evidence>
<dbReference type="PROSITE" id="PS00232">
    <property type="entry name" value="CADHERIN_1"/>
    <property type="match status" value="4"/>
</dbReference>
<dbReference type="PROSITE" id="PS50026">
    <property type="entry name" value="EGF_3"/>
    <property type="match status" value="2"/>
</dbReference>
<comment type="caution">
    <text evidence="10">Lacks conserved residue(s) required for the propagation of feature annotation.</text>
</comment>
<dbReference type="SMART" id="SM00181">
    <property type="entry name" value="EGF"/>
    <property type="match status" value="5"/>
</dbReference>
<organism evidence="17 18">
    <name type="scientific">Aplysia californica</name>
    <name type="common">California sea hare</name>
    <dbReference type="NCBI Taxonomy" id="6500"/>
    <lineage>
        <taxon>Eukaryota</taxon>
        <taxon>Metazoa</taxon>
        <taxon>Spiralia</taxon>
        <taxon>Lophotrochozoa</taxon>
        <taxon>Mollusca</taxon>
        <taxon>Gastropoda</taxon>
        <taxon>Heterobranchia</taxon>
        <taxon>Euthyneura</taxon>
        <taxon>Tectipleura</taxon>
        <taxon>Aplysiida</taxon>
        <taxon>Aplysioidea</taxon>
        <taxon>Aplysiidae</taxon>
        <taxon>Aplysia</taxon>
    </lineage>
</organism>
<feature type="chain" id="PRO_5045788130" evidence="13">
    <location>
        <begin position="21"/>
        <end position="2489"/>
    </location>
</feature>
<dbReference type="InterPro" id="IPR018097">
    <property type="entry name" value="EGF_Ca-bd_CS"/>
</dbReference>
<keyword evidence="8 10" id="KW-1015">Disulfide bond</keyword>
<gene>
    <name evidence="18" type="primary">LOC101856171</name>
</gene>
<dbReference type="SUPFAM" id="SSF57196">
    <property type="entry name" value="EGF/Laminin"/>
    <property type="match status" value="1"/>
</dbReference>
<feature type="domain" description="Cadherin" evidence="16">
    <location>
        <begin position="195"/>
        <end position="301"/>
    </location>
</feature>
<evidence type="ECO:0000256" key="4">
    <source>
        <dbReference type="ARBA" id="ARBA00022737"/>
    </source>
</evidence>
<feature type="domain" description="Cadherin" evidence="16">
    <location>
        <begin position="516"/>
        <end position="621"/>
    </location>
</feature>
<name>A0ABM1VR84_APLCA</name>
<dbReference type="RefSeq" id="XP_035824926.1">
    <property type="nucleotide sequence ID" value="XM_035969033.1"/>
</dbReference>
<dbReference type="PROSITE" id="PS50268">
    <property type="entry name" value="CADHERIN_2"/>
    <property type="match status" value="10"/>
</dbReference>
<keyword evidence="5 9" id="KW-0106">Calcium</keyword>
<evidence type="ECO:0000256" key="12">
    <source>
        <dbReference type="SAM" id="Phobius"/>
    </source>
</evidence>
<keyword evidence="13" id="KW-0732">Signal</keyword>
<feature type="signal peptide" evidence="13">
    <location>
        <begin position="1"/>
        <end position="20"/>
    </location>
</feature>
<dbReference type="InterPro" id="IPR000742">
    <property type="entry name" value="EGF"/>
</dbReference>
<sequence>MSIPHTVPLIFADFVLGVTAVDRDVGNNGRVHYTLAGGDERWFHISSDTGVVTLASSLTQSKRSYSFVVRASDLGKVPLTSNATVNVQLSSNTDTNRPQFQPFDTRPSIKENTAAGAPLTTVRATSSRGDGRVTYHIAGGNVNNGFTVNSDTGLITVARTIDYEVTNSQGTPPLSTVQLLEVSVLDENDNSPKFQKALYVTDLEENCQLGTSVIKVVATDDDSGPNQQLTYSIKAGNENNTFAIDADSGQITTRNSVVDREKIALYNLEVQALDAGTPTRKSATTTVRVSITDKNDHSPVFTGSRSVAVPEDLPIGSLILQLTTADLDIGDNARVSFAFVDASDIPFEVDPASGNITNVAKLDAELQNRYQPSVTATDGAFLKPTRLTITLLDVNDNAPQFQFPHLEFNFTELQRPNARVGVLTALDLDISSPNNKFFFSLKRPSSLFELNAKTGEILALETMRYLGGGVDTGSGDSVNHHVLDVVVTDLGVPSLSSHATVLVRVMDANDHAPEFEEATYFSAVPDTLPTSGVILRVAARDEMDYGKNAEVLYSIERGSGRNFFKIDASSGDITPKTSLSGKVGQSYSLTVKATDRGNPPMSSTATVDLVVTEVNANTPVFTTRQFHTSLREDARPGSSVATITANDRDLGINGEIVYLITTGNEKNLFAIDPSTGELTVEGELDYEKQTSYTITVVARDKGHFYREDSRLYTINITDVNDNKPEFDREYYDAYIVENSGPFTPIFTLTAKDADTLPSNKEIKYSIVGDSNSKNFFRINQDSGQITSANTVFDYEQHTLYTLLVMAFNPNPDSASSNLMKSVTTVYVHVTGENEDSPHFVRKAYNFQISEAADVGTSVGRVSARDDDKGVDGVVYYYLEGSSNLMGLSLEPTSGVLRVADVLDFETRPNLMLTVIAKNWGSVRANNTDTCTVNVTVTDANDPPRFTERIYTARIPENSSGIDRCFLLKGSATVEIQLTDVNDKAPRFDSENLRVYVPENETAGQRVVDLSQYTVDDDLPPNQGPFTYRLDARSPEAAYFWVDETTGVVQTKTTLSRKDGPEFYVSVVVTDNGIPQLASTLTFTVVVNGNSPPKPRPMEVMVTLLEGVAFRGTIADVQPLGSNLSEKFSCQIVSGDSLESFVIVTGCELEVVGILTPSTSYVLRVRGDDGKFEAVEYDVTVTVKSVSNKTLSNSVAMVLSREKDSAFLSSKLTMFTSAVEKAFGPTFKSNVYSLRQEGADLLVFLSVEDSKRQPLPLSELVRGLTLAESVIAGQSEVTIRSVSASTCDVNPCRNKGSCVTAVVLGGGVSVSPSPALVMASPSPDLAASCLCPAAFTGPLCQQAQDRCGSDYCSNQGYCQNGRCQCPDTWHGEFCREDVDECQTTASLCKNGGTCQNTQGSFKCNCPAGFHGPFCEVASYCAGETCSGRGECRDDACRCRYEYHGGRCEEDSMGFSEDSYAEFRPVDNYETFNMSLYFATLDKTALLMFSPVSIGVGAAEGFIAMEVVKRKLRVSFMLDAGGSDGPSVVSLSTSDDVNTGYWYRVEFAKVTTSAFLVVQRCVNSTCEPCQNSRPGCYSEIAVPAPTSSVQGRYVSVGGVRNFSHILALSGRVASYDFKGCMHSVSVNGRNLAVTARNLLSGAGGVDAPLHVDGVSDQCPRSQPGSVCLQGKQQCANRGVCVDLWSEVTCQCPAEFTGDTCAIKRQPFSLGPSTVIKYTVKPSYHKKTQLAAMTQSRRRRATPGVSTLLVRFRSTAEGGVLYTARTHNVSALLWFEFGQIYFLLKTRGSVMDPLVMQVSTVSDGRWHNVTVTATGTEYFLEFDGTTSQTRDFGIRFSFDSSDMTEMTISGNANVPPNNKEINGLDGCLSLFHINGEALPLNGSTDKYDIEVQGKYSGNCSALCEHNPCGGSNTCVVDGEVFQCLLVAESSSLETGIIVVIVFFVILLIAIVVVFVLFRTRRDLFQRCVKTKKENRGLVGSSGISGNGKANVHVDSIIPAVDDAGVVPGSRYALNPNEGEIIRNHIMENLAGQKTSSLTARPDLIGSSYSPQPVQLADGTVIMETGEMTSMMGGGAEEDAPELYDFENASSIAPSDITPSDVIRHYRDFRNGTHHHYKHQNHKQPSGLNNHLFNKYRDSPASMSASNYRASPQGGPTVNHHIRQSPVSLTGSALSVPNHTPPSVAANGGRPSSALAALHHQDGGRARASPLTQLNVRSPRTHPHSNYNNSNNSRSNSAQSIGSHHSHSSSSSATGMPSLQPAAPPPPPSYSAALRAHNSKPTSSSRGRPPKGLTVEDVNRLNARPDYHDPVSMMDAGSSSVKERPRLPPPPIIPHEPVLDSSILLEPPDSSSDDSGANDSFTCSEFEYDNENARTKLDLDPSKRIFSQLTEVENESDEAMLHYPNQSGKLSAHSDGLNSNGDSFASTNASSSGSPSSPAPHPVLGSTYDFDALLNWGPNFDKLVGVFRDIAQLPDTGQQTVEGAVDHDYEEYV</sequence>
<dbReference type="InterPro" id="IPR002126">
    <property type="entry name" value="Cadherin-like_dom"/>
</dbReference>
<proteinExistence type="predicted"/>
<dbReference type="SMART" id="SM00112">
    <property type="entry name" value="CA"/>
    <property type="match status" value="10"/>
</dbReference>
<dbReference type="PROSITE" id="PS00010">
    <property type="entry name" value="ASX_HYDROXYL"/>
    <property type="match status" value="1"/>
</dbReference>
<keyword evidence="4" id="KW-0677">Repeat</keyword>
<dbReference type="Pfam" id="PF02210">
    <property type="entry name" value="Laminin_G_2"/>
    <property type="match status" value="1"/>
</dbReference>
<feature type="transmembrane region" description="Helical" evidence="12">
    <location>
        <begin position="1932"/>
        <end position="1954"/>
    </location>
</feature>
<evidence type="ECO:0000259" key="16">
    <source>
        <dbReference type="PROSITE" id="PS50268"/>
    </source>
</evidence>
<evidence type="ECO:0000256" key="1">
    <source>
        <dbReference type="ARBA" id="ARBA00004370"/>
    </source>
</evidence>
<feature type="domain" description="Cadherin" evidence="16">
    <location>
        <begin position="727"/>
        <end position="839"/>
    </location>
</feature>
<evidence type="ECO:0000259" key="15">
    <source>
        <dbReference type="PROSITE" id="PS50026"/>
    </source>
</evidence>
<feature type="domain" description="Cadherin" evidence="16">
    <location>
        <begin position="622"/>
        <end position="726"/>
    </location>
</feature>
<dbReference type="GeneID" id="101856171"/>